<dbReference type="Gene3D" id="1.10.1040.10">
    <property type="entry name" value="N-(1-d-carboxylethyl)-l-norvaline Dehydrogenase, domain 2"/>
    <property type="match status" value="1"/>
</dbReference>
<dbReference type="GO" id="GO:0016616">
    <property type="term" value="F:oxidoreductase activity, acting on the CH-OH group of donors, NAD or NADP as acceptor"/>
    <property type="evidence" value="ECO:0007669"/>
    <property type="project" value="InterPro"/>
</dbReference>
<dbReference type="PANTHER" id="PTHR48075">
    <property type="entry name" value="3-HYDROXYACYL-COA DEHYDROGENASE FAMILY PROTEIN"/>
    <property type="match status" value="1"/>
</dbReference>
<dbReference type="GO" id="GO:0070403">
    <property type="term" value="F:NAD+ binding"/>
    <property type="evidence" value="ECO:0007669"/>
    <property type="project" value="InterPro"/>
</dbReference>
<dbReference type="SUPFAM" id="SSF51735">
    <property type="entry name" value="NAD(P)-binding Rossmann-fold domains"/>
    <property type="match status" value="1"/>
</dbReference>
<evidence type="ECO:0000259" key="4">
    <source>
        <dbReference type="Pfam" id="PF02737"/>
    </source>
</evidence>
<evidence type="ECO:0000259" key="3">
    <source>
        <dbReference type="Pfam" id="PF00725"/>
    </source>
</evidence>
<evidence type="ECO:0000313" key="6">
    <source>
        <dbReference type="Proteomes" id="UP000309038"/>
    </source>
</evidence>
<dbReference type="SUPFAM" id="SSF48179">
    <property type="entry name" value="6-phosphogluconate dehydrogenase C-terminal domain-like"/>
    <property type="match status" value="1"/>
</dbReference>
<dbReference type="EMBL" id="SGPJ01000119">
    <property type="protein sequence ID" value="THG98433.1"/>
    <property type="molecule type" value="Genomic_DNA"/>
</dbReference>
<organism evidence="5 6">
    <name type="scientific">Hermanssonia centrifuga</name>
    <dbReference type="NCBI Taxonomy" id="98765"/>
    <lineage>
        <taxon>Eukaryota</taxon>
        <taxon>Fungi</taxon>
        <taxon>Dikarya</taxon>
        <taxon>Basidiomycota</taxon>
        <taxon>Agaricomycotina</taxon>
        <taxon>Agaricomycetes</taxon>
        <taxon>Polyporales</taxon>
        <taxon>Meruliaceae</taxon>
        <taxon>Hermanssonia</taxon>
    </lineage>
</organism>
<dbReference type="InterPro" id="IPR013328">
    <property type="entry name" value="6PGD_dom2"/>
</dbReference>
<dbReference type="AlphaFoldDB" id="A0A4S4KJP7"/>
<gene>
    <name evidence="5" type="ORF">EW026_g3751</name>
</gene>
<evidence type="ECO:0000256" key="1">
    <source>
        <dbReference type="ARBA" id="ARBA00009463"/>
    </source>
</evidence>
<dbReference type="Gene3D" id="3.40.50.720">
    <property type="entry name" value="NAD(P)-binding Rossmann-like Domain"/>
    <property type="match status" value="1"/>
</dbReference>
<dbReference type="InterPro" id="IPR006108">
    <property type="entry name" value="3HC_DH_C"/>
</dbReference>
<feature type="domain" description="3-hydroxyacyl-CoA dehydrogenase NAD binding" evidence="4">
    <location>
        <begin position="10"/>
        <end position="139"/>
    </location>
</feature>
<dbReference type="PANTHER" id="PTHR48075:SF5">
    <property type="entry name" value="3-HYDROXYBUTYRYL-COA DEHYDROGENASE"/>
    <property type="match status" value="1"/>
</dbReference>
<proteinExistence type="inferred from homology"/>
<feature type="domain" description="3-hydroxyacyl-CoA dehydrogenase C-terminal" evidence="3">
    <location>
        <begin position="169"/>
        <end position="265"/>
    </location>
</feature>
<dbReference type="Proteomes" id="UP000309038">
    <property type="component" value="Unassembled WGS sequence"/>
</dbReference>
<dbReference type="InterPro" id="IPR008927">
    <property type="entry name" value="6-PGluconate_DH-like_C_sf"/>
</dbReference>
<reference evidence="5 6" key="1">
    <citation type="submission" date="2019-02" db="EMBL/GenBank/DDBJ databases">
        <title>Genome sequencing of the rare red list fungi Phlebia centrifuga.</title>
        <authorList>
            <person name="Buettner E."/>
            <person name="Kellner H."/>
        </authorList>
    </citation>
    <scope>NUCLEOTIDE SEQUENCE [LARGE SCALE GENOMIC DNA]</scope>
    <source>
        <strain evidence="5 6">DSM 108282</strain>
    </source>
</reference>
<evidence type="ECO:0008006" key="7">
    <source>
        <dbReference type="Google" id="ProtNLM"/>
    </source>
</evidence>
<dbReference type="InterPro" id="IPR006176">
    <property type="entry name" value="3-OHacyl-CoA_DH_NAD-bd"/>
</dbReference>
<dbReference type="InterPro" id="IPR036291">
    <property type="entry name" value="NAD(P)-bd_dom_sf"/>
</dbReference>
<evidence type="ECO:0000313" key="5">
    <source>
        <dbReference type="EMBL" id="THG98433.1"/>
    </source>
</evidence>
<evidence type="ECO:0000256" key="2">
    <source>
        <dbReference type="ARBA" id="ARBA00023002"/>
    </source>
</evidence>
<dbReference type="GO" id="GO:0006631">
    <property type="term" value="P:fatty acid metabolic process"/>
    <property type="evidence" value="ECO:0007669"/>
    <property type="project" value="InterPro"/>
</dbReference>
<dbReference type="PIRSF" id="PIRSF000105">
    <property type="entry name" value="HCDH"/>
    <property type="match status" value="1"/>
</dbReference>
<dbReference type="Pfam" id="PF00725">
    <property type="entry name" value="3HCDH"/>
    <property type="match status" value="1"/>
</dbReference>
<protein>
    <recommendedName>
        <fullName evidence="7">3-hydroxybutyryl-CoA dehydrogenase</fullName>
    </recommendedName>
</protein>
<name>A0A4S4KJP7_9APHY</name>
<keyword evidence="6" id="KW-1185">Reference proteome</keyword>
<dbReference type="Pfam" id="PF02737">
    <property type="entry name" value="3HCDH_N"/>
    <property type="match status" value="1"/>
</dbReference>
<accession>A0A4S4KJP7</accession>
<sequence length="267" mass="28629">MAAVTHGIRKLGVLGAGQMGVGIAYVAALRARVPVLLHDRSEIQIKKGLAFMDKLLEKDTAKGKITSLEAKEARDRITVISPEAGLSGMRDVDMVVEAVSEKLELKQSIFRELSAKLNPDAILASNTSSISITKIAAATIPEGETGSSAEGRKSASRVVEVTSSEDVPGFVANALLMPFINEAIMCLEKGVATRDDIDKTLKLGMAHPMGPLQLADFIGLDTCLAIQQTLYTGTGDSKYRPSTLLERMVDAQWLGKKSGKGFYDYSE</sequence>
<comment type="caution">
    <text evidence="5">The sequence shown here is derived from an EMBL/GenBank/DDBJ whole genome shotgun (WGS) entry which is preliminary data.</text>
</comment>
<keyword evidence="2" id="KW-0560">Oxidoreductase</keyword>
<comment type="similarity">
    <text evidence="1">Belongs to the 3-hydroxyacyl-CoA dehydrogenase family.</text>
</comment>
<dbReference type="InterPro" id="IPR022694">
    <property type="entry name" value="3-OHacyl-CoA_DH"/>
</dbReference>